<keyword evidence="7" id="KW-0998">Cell outer membrane</keyword>
<evidence type="ECO:0000256" key="8">
    <source>
        <dbReference type="SAM" id="Coils"/>
    </source>
</evidence>
<keyword evidence="4" id="KW-1134">Transmembrane beta strand</keyword>
<reference evidence="10" key="1">
    <citation type="submission" date="2021-01" db="EMBL/GenBank/DDBJ databases">
        <title>Fulvivirga kasyanovii gen. nov., sp nov., a novel member of the phylum Bacteroidetes isolated from seawater in a mussel farm.</title>
        <authorList>
            <person name="Zhao L.-H."/>
            <person name="Wang Z.-J."/>
        </authorList>
    </citation>
    <scope>NUCLEOTIDE SEQUENCE</scope>
    <source>
        <strain evidence="10">2943</strain>
    </source>
</reference>
<evidence type="ECO:0000256" key="5">
    <source>
        <dbReference type="ARBA" id="ARBA00022692"/>
    </source>
</evidence>
<comment type="caution">
    <text evidence="10">The sequence shown here is derived from an EMBL/GenBank/DDBJ whole genome shotgun (WGS) entry which is preliminary data.</text>
</comment>
<dbReference type="Gene3D" id="1.20.1600.10">
    <property type="entry name" value="Outer membrane efflux proteins (OEP)"/>
    <property type="match status" value="1"/>
</dbReference>
<evidence type="ECO:0000256" key="7">
    <source>
        <dbReference type="ARBA" id="ARBA00023237"/>
    </source>
</evidence>
<dbReference type="EMBL" id="JAESIY010000012">
    <property type="protein sequence ID" value="MBL3658295.1"/>
    <property type="molecule type" value="Genomic_DNA"/>
</dbReference>
<gene>
    <name evidence="10" type="ORF">JL102_19235</name>
</gene>
<dbReference type="RefSeq" id="WP_202246091.1">
    <property type="nucleotide sequence ID" value="NZ_JAESIY010000012.1"/>
</dbReference>
<keyword evidence="11" id="KW-1185">Reference proteome</keyword>
<feature type="chain" id="PRO_5037220815" evidence="9">
    <location>
        <begin position="22"/>
        <end position="450"/>
    </location>
</feature>
<dbReference type="SUPFAM" id="SSF56954">
    <property type="entry name" value="Outer membrane efflux proteins (OEP)"/>
    <property type="match status" value="1"/>
</dbReference>
<dbReference type="PANTHER" id="PTHR30026">
    <property type="entry name" value="OUTER MEMBRANE PROTEIN TOLC"/>
    <property type="match status" value="1"/>
</dbReference>
<dbReference type="Proteomes" id="UP000659388">
    <property type="component" value="Unassembled WGS sequence"/>
</dbReference>
<name>A0A937F9R2_9BACT</name>
<proteinExistence type="inferred from homology"/>
<dbReference type="PANTHER" id="PTHR30026:SF20">
    <property type="entry name" value="OUTER MEMBRANE PROTEIN TOLC"/>
    <property type="match status" value="1"/>
</dbReference>
<dbReference type="GO" id="GO:1990281">
    <property type="term" value="C:efflux pump complex"/>
    <property type="evidence" value="ECO:0007669"/>
    <property type="project" value="TreeGrafter"/>
</dbReference>
<dbReference type="AlphaFoldDB" id="A0A937F9R2"/>
<evidence type="ECO:0000256" key="3">
    <source>
        <dbReference type="ARBA" id="ARBA00022448"/>
    </source>
</evidence>
<keyword evidence="8" id="KW-0175">Coiled coil</keyword>
<dbReference type="InterPro" id="IPR051906">
    <property type="entry name" value="TolC-like"/>
</dbReference>
<evidence type="ECO:0000256" key="9">
    <source>
        <dbReference type="SAM" id="SignalP"/>
    </source>
</evidence>
<sequence>MKQYKQLFLLLGILLNTFLLASAQESKELSLKEALNYALSHKAEAKKAQLDISKSEYQIQEKKAEILPTVALDGNLINNPILQETALPGEILGEPGTVVMAPLGQKWNADGGINLTQKLFDQSVFIGLKAAKSSRGFYQINQQLTEENVIEKVASHYYHTLILQANLTAVDTTYQNTVKIQQIITSQFENGLAKGIDVKRIQVKVANLQAQQQELQNSIQISKNTLKFLTGLPMEMMITLTEESSPLLPQIEKETFDVSSLNAYQSLTKEKELRNYAVQESKAANYPTLGLSAQYHYQGLGDTFPIGKDETQQVYWTDYSSITLNLHIPIFSGLKTRTKVRQAQLDVEALQLDIEDKELSLRADFENAKNQIRSSEITIENQQQNVVLAKEVVEDIQNNYTNGLAPLTDVLDAETSLIEAQNTYNKAVLDYRLAQLDYLKSKGELRTLLK</sequence>
<keyword evidence="9" id="KW-0732">Signal</keyword>
<evidence type="ECO:0000313" key="11">
    <source>
        <dbReference type="Proteomes" id="UP000659388"/>
    </source>
</evidence>
<protein>
    <submittedName>
        <fullName evidence="10">TolC family protein</fullName>
    </submittedName>
</protein>
<dbReference type="GO" id="GO:0015562">
    <property type="term" value="F:efflux transmembrane transporter activity"/>
    <property type="evidence" value="ECO:0007669"/>
    <property type="project" value="InterPro"/>
</dbReference>
<dbReference type="GO" id="GO:0015288">
    <property type="term" value="F:porin activity"/>
    <property type="evidence" value="ECO:0007669"/>
    <property type="project" value="TreeGrafter"/>
</dbReference>
<comment type="similarity">
    <text evidence="2">Belongs to the outer membrane factor (OMF) (TC 1.B.17) family.</text>
</comment>
<organism evidence="10 11">
    <name type="scientific">Fulvivirga sediminis</name>
    <dbReference type="NCBI Taxonomy" id="2803949"/>
    <lineage>
        <taxon>Bacteria</taxon>
        <taxon>Pseudomonadati</taxon>
        <taxon>Bacteroidota</taxon>
        <taxon>Cytophagia</taxon>
        <taxon>Cytophagales</taxon>
        <taxon>Fulvivirgaceae</taxon>
        <taxon>Fulvivirga</taxon>
    </lineage>
</organism>
<evidence type="ECO:0000256" key="2">
    <source>
        <dbReference type="ARBA" id="ARBA00007613"/>
    </source>
</evidence>
<dbReference type="Pfam" id="PF02321">
    <property type="entry name" value="OEP"/>
    <property type="match status" value="2"/>
</dbReference>
<dbReference type="InterPro" id="IPR003423">
    <property type="entry name" value="OMP_efflux"/>
</dbReference>
<dbReference type="GO" id="GO:0009279">
    <property type="term" value="C:cell outer membrane"/>
    <property type="evidence" value="ECO:0007669"/>
    <property type="project" value="UniProtKB-SubCell"/>
</dbReference>
<feature type="coiled-coil region" evidence="8">
    <location>
        <begin position="198"/>
        <end position="225"/>
    </location>
</feature>
<evidence type="ECO:0000256" key="4">
    <source>
        <dbReference type="ARBA" id="ARBA00022452"/>
    </source>
</evidence>
<comment type="subcellular location">
    <subcellularLocation>
        <location evidence="1">Cell outer membrane</location>
    </subcellularLocation>
</comment>
<feature type="coiled-coil region" evidence="8">
    <location>
        <begin position="340"/>
        <end position="399"/>
    </location>
</feature>
<keyword evidence="3" id="KW-0813">Transport</keyword>
<accession>A0A937F9R2</accession>
<keyword evidence="5" id="KW-0812">Transmembrane</keyword>
<evidence type="ECO:0000313" key="10">
    <source>
        <dbReference type="EMBL" id="MBL3658295.1"/>
    </source>
</evidence>
<evidence type="ECO:0000256" key="1">
    <source>
        <dbReference type="ARBA" id="ARBA00004442"/>
    </source>
</evidence>
<feature type="signal peptide" evidence="9">
    <location>
        <begin position="1"/>
        <end position="21"/>
    </location>
</feature>
<evidence type="ECO:0000256" key="6">
    <source>
        <dbReference type="ARBA" id="ARBA00023136"/>
    </source>
</evidence>
<keyword evidence="6" id="KW-0472">Membrane</keyword>